<sequence length="176" mass="19049">MHILLVSGFGVVLSGGGRERVSLMKLLSSSSVGGTNALNGLGVVMKLSSASEVPLGLASILDDALPCLSQLELIGTAQASHQKTMHAYATESGKKQNRVRGLQPWRSHVLTTSFNASSVTMVYGTARRFVAYRPAMLSMVAIAAVCVCVALLFKSYPEVIYVFQPLRWELLDYRTR</sequence>
<protein>
    <submittedName>
        <fullName evidence="2">Uncharacterized protein</fullName>
    </submittedName>
</protein>
<keyword evidence="1" id="KW-1133">Transmembrane helix</keyword>
<organism evidence="2 3">
    <name type="scientific">Brassica carinata</name>
    <name type="common">Ethiopian mustard</name>
    <name type="synonym">Abyssinian cabbage</name>
    <dbReference type="NCBI Taxonomy" id="52824"/>
    <lineage>
        <taxon>Eukaryota</taxon>
        <taxon>Viridiplantae</taxon>
        <taxon>Streptophyta</taxon>
        <taxon>Embryophyta</taxon>
        <taxon>Tracheophyta</taxon>
        <taxon>Spermatophyta</taxon>
        <taxon>Magnoliopsida</taxon>
        <taxon>eudicotyledons</taxon>
        <taxon>Gunneridae</taxon>
        <taxon>Pentapetalae</taxon>
        <taxon>rosids</taxon>
        <taxon>malvids</taxon>
        <taxon>Brassicales</taxon>
        <taxon>Brassicaceae</taxon>
        <taxon>Brassiceae</taxon>
        <taxon>Brassica</taxon>
    </lineage>
</organism>
<keyword evidence="3" id="KW-1185">Reference proteome</keyword>
<dbReference type="AlphaFoldDB" id="A0A8X8BB81"/>
<dbReference type="Proteomes" id="UP000886595">
    <property type="component" value="Unassembled WGS sequence"/>
</dbReference>
<evidence type="ECO:0000256" key="1">
    <source>
        <dbReference type="SAM" id="Phobius"/>
    </source>
</evidence>
<dbReference type="EMBL" id="JAAMPC010000001">
    <property type="protein sequence ID" value="KAG2332004.1"/>
    <property type="molecule type" value="Genomic_DNA"/>
</dbReference>
<evidence type="ECO:0000313" key="2">
    <source>
        <dbReference type="EMBL" id="KAG2332004.1"/>
    </source>
</evidence>
<dbReference type="OrthoDB" id="1000856at2759"/>
<keyword evidence="1" id="KW-0812">Transmembrane</keyword>
<keyword evidence="1" id="KW-0472">Membrane</keyword>
<reference evidence="2 3" key="1">
    <citation type="submission" date="2020-02" db="EMBL/GenBank/DDBJ databases">
        <authorList>
            <person name="Ma Q."/>
            <person name="Huang Y."/>
            <person name="Song X."/>
            <person name="Pei D."/>
        </authorList>
    </citation>
    <scope>NUCLEOTIDE SEQUENCE [LARGE SCALE GENOMIC DNA]</scope>
    <source>
        <strain evidence="2">Sxm20200214</strain>
        <tissue evidence="2">Leaf</tissue>
    </source>
</reference>
<evidence type="ECO:0000313" key="3">
    <source>
        <dbReference type="Proteomes" id="UP000886595"/>
    </source>
</evidence>
<proteinExistence type="predicted"/>
<gene>
    <name evidence="2" type="ORF">Bca52824_003184</name>
</gene>
<name>A0A8X8BB81_BRACI</name>
<accession>A0A8X8BB81</accession>
<feature type="transmembrane region" description="Helical" evidence="1">
    <location>
        <begin position="131"/>
        <end position="153"/>
    </location>
</feature>
<comment type="caution">
    <text evidence="2">The sequence shown here is derived from an EMBL/GenBank/DDBJ whole genome shotgun (WGS) entry which is preliminary data.</text>
</comment>